<evidence type="ECO:0000313" key="3">
    <source>
        <dbReference type="Proteomes" id="UP000664398"/>
    </source>
</evidence>
<accession>A0A939LSX7</accession>
<dbReference type="AlphaFoldDB" id="A0A939LSX7"/>
<sequence>MSNEDALARAIAELLDEAGVRAQRKLIERLVETSIGLGRDGTSRANLKLSSAALSEMRRAFRIFAGHDGTPKVTIFGSARTLLDDPLWVQAEATARRLAEQGWMVVTGAGPGIMEAAARGAGPQQSLGVSIRLPFEEKPNDMINQDGNHVAMRYFFTRKLMLVKESSGFVCLPGGFGTLDETFELLTLQQTGKMLPAPIVLLDRPGGGFWRGFERFVREELTDYGMISPGDLDRVLITDSVEAAVEEIEGFWRNFDSLRWTPDRSATGPRPGASAPRGGDAGEGSAAREGSSHAHLAPSPANEAQYDRLVLRLRNAPSEEEIAELNERFADMLAEGRIEATEPLQPEVADRDRLDLPRLTLVPTPRAIGRLHVLIRAINELGSAPSR</sequence>
<dbReference type="GO" id="GO:0009691">
    <property type="term" value="P:cytokinin biosynthetic process"/>
    <property type="evidence" value="ECO:0007669"/>
    <property type="project" value="InterPro"/>
</dbReference>
<dbReference type="InterPro" id="IPR052341">
    <property type="entry name" value="LOG_family_nucleotidases"/>
</dbReference>
<protein>
    <submittedName>
        <fullName evidence="2">TIGR00730 family Rossman fold protein</fullName>
    </submittedName>
</protein>
<dbReference type="SUPFAM" id="SSF102405">
    <property type="entry name" value="MCP/YpsA-like"/>
    <property type="match status" value="1"/>
</dbReference>
<dbReference type="PANTHER" id="PTHR43393:SF2">
    <property type="entry name" value="CYTOKININ RIBOSIDE 5'-MONOPHOSPHATE PHOSPHORIBOHYDROLASE"/>
    <property type="match status" value="1"/>
</dbReference>
<dbReference type="Proteomes" id="UP000664398">
    <property type="component" value="Unassembled WGS sequence"/>
</dbReference>
<reference evidence="2" key="1">
    <citation type="submission" date="2021-03" db="EMBL/GenBank/DDBJ databases">
        <title>Leucobacter chromiisoli sp. nov., isolated from chromium-containing soil of chemical plant.</title>
        <authorList>
            <person name="Xu Z."/>
        </authorList>
    </citation>
    <scope>NUCLEOTIDE SEQUENCE</scope>
    <source>
        <strain evidence="2">A2</strain>
    </source>
</reference>
<dbReference type="EMBL" id="JAGDYL010000003">
    <property type="protein sequence ID" value="MBO1804139.1"/>
    <property type="molecule type" value="Genomic_DNA"/>
</dbReference>
<dbReference type="NCBIfam" id="TIGR00730">
    <property type="entry name" value="Rossman fold protein, TIGR00730 family"/>
    <property type="match status" value="1"/>
</dbReference>
<dbReference type="InterPro" id="IPR031100">
    <property type="entry name" value="LOG_fam"/>
</dbReference>
<dbReference type="Pfam" id="PF03641">
    <property type="entry name" value="Lysine_decarbox"/>
    <property type="match status" value="1"/>
</dbReference>
<feature type="region of interest" description="Disordered" evidence="1">
    <location>
        <begin position="262"/>
        <end position="300"/>
    </location>
</feature>
<dbReference type="InterPro" id="IPR005269">
    <property type="entry name" value="LOG"/>
</dbReference>
<organism evidence="2 3">
    <name type="scientific">Leucobacter ruminantium</name>
    <dbReference type="NCBI Taxonomy" id="1289170"/>
    <lineage>
        <taxon>Bacteria</taxon>
        <taxon>Bacillati</taxon>
        <taxon>Actinomycetota</taxon>
        <taxon>Actinomycetes</taxon>
        <taxon>Micrococcales</taxon>
        <taxon>Microbacteriaceae</taxon>
        <taxon>Leucobacter</taxon>
    </lineage>
</organism>
<comment type="caution">
    <text evidence="2">The sequence shown here is derived from an EMBL/GenBank/DDBJ whole genome shotgun (WGS) entry which is preliminary data.</text>
</comment>
<gene>
    <name evidence="2" type="ORF">J4H91_02245</name>
</gene>
<dbReference type="Gene3D" id="3.40.50.450">
    <property type="match status" value="1"/>
</dbReference>
<proteinExistence type="predicted"/>
<feature type="compositionally biased region" description="Low complexity" evidence="1">
    <location>
        <begin position="268"/>
        <end position="278"/>
    </location>
</feature>
<evidence type="ECO:0000256" key="1">
    <source>
        <dbReference type="SAM" id="MobiDB-lite"/>
    </source>
</evidence>
<keyword evidence="3" id="KW-1185">Reference proteome</keyword>
<evidence type="ECO:0000313" key="2">
    <source>
        <dbReference type="EMBL" id="MBO1804139.1"/>
    </source>
</evidence>
<dbReference type="GO" id="GO:0016787">
    <property type="term" value="F:hydrolase activity"/>
    <property type="evidence" value="ECO:0007669"/>
    <property type="project" value="InterPro"/>
</dbReference>
<name>A0A939LSX7_9MICO</name>
<dbReference type="PANTHER" id="PTHR43393">
    <property type="entry name" value="CYTOKININ RIBOSIDE 5'-MONOPHOSPHATE PHOSPHORIBOHYDROLASE"/>
    <property type="match status" value="1"/>
</dbReference>
<dbReference type="GO" id="GO:0005829">
    <property type="term" value="C:cytosol"/>
    <property type="evidence" value="ECO:0007669"/>
    <property type="project" value="TreeGrafter"/>
</dbReference>